<feature type="active site" evidence="7">
    <location>
        <position position="95"/>
    </location>
</feature>
<dbReference type="Gene3D" id="3.40.50.150">
    <property type="entry name" value="Vaccinia Virus protein VP39"/>
    <property type="match status" value="1"/>
</dbReference>
<comment type="subcellular location">
    <subcellularLocation>
        <location evidence="1 7">Cytoplasm</location>
    </subcellularLocation>
</comment>
<dbReference type="EMBL" id="NRSJ01000003">
    <property type="protein sequence ID" value="MBK1703488.1"/>
    <property type="molecule type" value="Genomic_DNA"/>
</dbReference>
<dbReference type="InterPro" id="IPR000682">
    <property type="entry name" value="PCMT"/>
</dbReference>
<evidence type="ECO:0000313" key="9">
    <source>
        <dbReference type="Proteomes" id="UP001296776"/>
    </source>
</evidence>
<reference evidence="8" key="1">
    <citation type="submission" date="2017-08" db="EMBL/GenBank/DDBJ databases">
        <authorList>
            <person name="Imhoff J.F."/>
            <person name="Rahn T."/>
            <person name="Kuenzel S."/>
            <person name="Neulinger S.C."/>
        </authorList>
    </citation>
    <scope>NUCLEOTIDE SEQUENCE</scope>
    <source>
        <strain evidence="8">DSM 11080</strain>
    </source>
</reference>
<comment type="function">
    <text evidence="7">Catalyzes the methyl esterification of L-isoaspartyl residues in peptides and proteins that result from spontaneous decomposition of normal L-aspartyl and L-asparaginyl residues. It plays a role in the repair and/or degradation of damaged proteins.</text>
</comment>
<dbReference type="NCBIfam" id="NF001453">
    <property type="entry name" value="PRK00312.1"/>
    <property type="match status" value="1"/>
</dbReference>
<keyword evidence="5 7" id="KW-0808">Transferase</keyword>
<keyword evidence="3 7" id="KW-0963">Cytoplasm</keyword>
<dbReference type="GO" id="GO:0005737">
    <property type="term" value="C:cytoplasm"/>
    <property type="evidence" value="ECO:0007669"/>
    <property type="project" value="UniProtKB-SubCell"/>
</dbReference>
<proteinExistence type="inferred from homology"/>
<dbReference type="AlphaFoldDB" id="A0AAJ0X8T9"/>
<dbReference type="NCBIfam" id="TIGR00080">
    <property type="entry name" value="pimt"/>
    <property type="match status" value="1"/>
</dbReference>
<dbReference type="HAMAP" id="MF_00090">
    <property type="entry name" value="PIMT"/>
    <property type="match status" value="1"/>
</dbReference>
<gene>
    <name evidence="7" type="primary">pcm</name>
    <name evidence="8" type="ORF">CKO40_02695</name>
</gene>
<name>A0AAJ0X8T9_9GAMM</name>
<accession>A0AAJ0X8T9</accession>
<dbReference type="GO" id="GO:0032259">
    <property type="term" value="P:methylation"/>
    <property type="evidence" value="ECO:0007669"/>
    <property type="project" value="UniProtKB-KW"/>
</dbReference>
<keyword evidence="4 7" id="KW-0489">Methyltransferase</keyword>
<dbReference type="GO" id="GO:0030091">
    <property type="term" value="P:protein repair"/>
    <property type="evidence" value="ECO:0007669"/>
    <property type="project" value="UniProtKB-UniRule"/>
</dbReference>
<evidence type="ECO:0000256" key="1">
    <source>
        <dbReference type="ARBA" id="ARBA00004496"/>
    </source>
</evidence>
<dbReference type="CDD" id="cd02440">
    <property type="entry name" value="AdoMet_MTases"/>
    <property type="match status" value="1"/>
</dbReference>
<organism evidence="8 9">
    <name type="scientific">Halochromatium glycolicum</name>
    <dbReference type="NCBI Taxonomy" id="85075"/>
    <lineage>
        <taxon>Bacteria</taxon>
        <taxon>Pseudomonadati</taxon>
        <taxon>Pseudomonadota</taxon>
        <taxon>Gammaproteobacteria</taxon>
        <taxon>Chromatiales</taxon>
        <taxon>Chromatiaceae</taxon>
        <taxon>Halochromatium</taxon>
    </lineage>
</organism>
<dbReference type="PANTHER" id="PTHR11579:SF0">
    <property type="entry name" value="PROTEIN-L-ISOASPARTATE(D-ASPARTATE) O-METHYLTRANSFERASE"/>
    <property type="match status" value="1"/>
</dbReference>
<dbReference type="EC" id="2.1.1.77" evidence="7"/>
<evidence type="ECO:0000256" key="3">
    <source>
        <dbReference type="ARBA" id="ARBA00022490"/>
    </source>
</evidence>
<dbReference type="SUPFAM" id="SSF53335">
    <property type="entry name" value="S-adenosyl-L-methionine-dependent methyltransferases"/>
    <property type="match status" value="1"/>
</dbReference>
<sequence length="249" mass="26465">MTVLVILSLGAGDAMAMNPNRPPGDSQSALARQRLVAEVEREVRATSAYLGFDQLDPRVLSAIGSVPRERFVPPAMRSVAYRNAPLPIGGGQTISQPYIVAVMSHLLNLPSDGGRVYELGTGSGYQAAVLGEMGAEVYSVEIVPELAERSAELLKSLGYDNVHIRAGDGYRGWPEAAPFDAVIVTAAGPEIPAPLAEQLKVGGRLVMPLGPTGQSQELVVLTKQQDGTLKRRKVLPVRFVPITGDSVDD</sequence>
<reference evidence="8" key="2">
    <citation type="journal article" date="2020" name="Microorganisms">
        <title>Osmotic Adaptation and Compatible Solute Biosynthesis of Phototrophic Bacteria as Revealed from Genome Analyses.</title>
        <authorList>
            <person name="Imhoff J.F."/>
            <person name="Rahn T."/>
            <person name="Kunzel S."/>
            <person name="Keller A."/>
            <person name="Neulinger S.C."/>
        </authorList>
    </citation>
    <scope>NUCLEOTIDE SEQUENCE</scope>
    <source>
        <strain evidence="8">DSM 11080</strain>
    </source>
</reference>
<dbReference type="FunFam" id="3.40.50.150:FF:000010">
    <property type="entry name" value="Protein-L-isoaspartate O-methyltransferase"/>
    <property type="match status" value="1"/>
</dbReference>
<comment type="caution">
    <text evidence="8">The sequence shown here is derived from an EMBL/GenBank/DDBJ whole genome shotgun (WGS) entry which is preliminary data.</text>
</comment>
<keyword evidence="6 7" id="KW-0949">S-adenosyl-L-methionine</keyword>
<protein>
    <recommendedName>
        <fullName evidence="7">Protein-L-isoaspartate O-methyltransferase</fullName>
        <ecNumber evidence="7">2.1.1.77</ecNumber>
    </recommendedName>
    <alternativeName>
        <fullName evidence="7">L-isoaspartyl protein carboxyl methyltransferase</fullName>
    </alternativeName>
    <alternativeName>
        <fullName evidence="7">Protein L-isoaspartyl methyltransferase</fullName>
    </alternativeName>
    <alternativeName>
        <fullName evidence="7">Protein-beta-aspartate methyltransferase</fullName>
        <shortName evidence="7">PIMT</shortName>
    </alternativeName>
</protein>
<dbReference type="InterPro" id="IPR029063">
    <property type="entry name" value="SAM-dependent_MTases_sf"/>
</dbReference>
<evidence type="ECO:0000256" key="6">
    <source>
        <dbReference type="ARBA" id="ARBA00022691"/>
    </source>
</evidence>
<evidence type="ECO:0000256" key="5">
    <source>
        <dbReference type="ARBA" id="ARBA00022679"/>
    </source>
</evidence>
<evidence type="ECO:0000256" key="7">
    <source>
        <dbReference type="HAMAP-Rule" id="MF_00090"/>
    </source>
</evidence>
<evidence type="ECO:0000256" key="2">
    <source>
        <dbReference type="ARBA" id="ARBA00005369"/>
    </source>
</evidence>
<dbReference type="GO" id="GO:0004719">
    <property type="term" value="F:protein-L-isoaspartate (D-aspartate) O-methyltransferase activity"/>
    <property type="evidence" value="ECO:0007669"/>
    <property type="project" value="UniProtKB-UniRule"/>
</dbReference>
<evidence type="ECO:0000256" key="4">
    <source>
        <dbReference type="ARBA" id="ARBA00022603"/>
    </source>
</evidence>
<comment type="similarity">
    <text evidence="2 7">Belongs to the methyltransferase superfamily. L-isoaspartyl/D-aspartyl protein methyltransferase family.</text>
</comment>
<dbReference type="PANTHER" id="PTHR11579">
    <property type="entry name" value="PROTEIN-L-ISOASPARTATE O-METHYLTRANSFERASE"/>
    <property type="match status" value="1"/>
</dbReference>
<dbReference type="Pfam" id="PF01135">
    <property type="entry name" value="PCMT"/>
    <property type="match status" value="1"/>
</dbReference>
<evidence type="ECO:0000313" key="8">
    <source>
        <dbReference type="EMBL" id="MBK1703488.1"/>
    </source>
</evidence>
<dbReference type="Proteomes" id="UP001296776">
    <property type="component" value="Unassembled WGS sequence"/>
</dbReference>
<comment type="catalytic activity">
    <reaction evidence="7">
        <text>[protein]-L-isoaspartate + S-adenosyl-L-methionine = [protein]-L-isoaspartate alpha-methyl ester + S-adenosyl-L-homocysteine</text>
        <dbReference type="Rhea" id="RHEA:12705"/>
        <dbReference type="Rhea" id="RHEA-COMP:12143"/>
        <dbReference type="Rhea" id="RHEA-COMP:12144"/>
        <dbReference type="ChEBI" id="CHEBI:57856"/>
        <dbReference type="ChEBI" id="CHEBI:59789"/>
        <dbReference type="ChEBI" id="CHEBI:90596"/>
        <dbReference type="ChEBI" id="CHEBI:90598"/>
        <dbReference type="EC" id="2.1.1.77"/>
    </reaction>
</comment>
<keyword evidence="9" id="KW-1185">Reference proteome</keyword>